<accession>A0A0P1EXT9</accession>
<protein>
    <recommendedName>
        <fullName evidence="2">Flagellar assembly protein T N-terminal domain-containing protein</fullName>
    </recommendedName>
</protein>
<organism evidence="3 4">
    <name type="scientific">Thalassobacter stenotrophicus</name>
    <dbReference type="NCBI Taxonomy" id="266809"/>
    <lineage>
        <taxon>Bacteria</taxon>
        <taxon>Pseudomonadati</taxon>
        <taxon>Pseudomonadota</taxon>
        <taxon>Alphaproteobacteria</taxon>
        <taxon>Rhodobacterales</taxon>
        <taxon>Roseobacteraceae</taxon>
        <taxon>Thalassobacter</taxon>
    </lineage>
</organism>
<keyword evidence="1" id="KW-0732">Signal</keyword>
<dbReference type="InterPro" id="IPR032370">
    <property type="entry name" value="FlgT_N"/>
</dbReference>
<feature type="signal peptide" evidence="1">
    <location>
        <begin position="1"/>
        <end position="22"/>
    </location>
</feature>
<dbReference type="Proteomes" id="UP000051298">
    <property type="component" value="Unassembled WGS sequence"/>
</dbReference>
<evidence type="ECO:0000313" key="3">
    <source>
        <dbReference type="EMBL" id="CUH59891.1"/>
    </source>
</evidence>
<dbReference type="AlphaFoldDB" id="A0A0P1EXT9"/>
<feature type="domain" description="Flagellar assembly protein T N-terminal" evidence="2">
    <location>
        <begin position="24"/>
        <end position="106"/>
    </location>
</feature>
<evidence type="ECO:0000313" key="4">
    <source>
        <dbReference type="Proteomes" id="UP000051298"/>
    </source>
</evidence>
<feature type="chain" id="PRO_5006062030" description="Flagellar assembly protein T N-terminal domain-containing protein" evidence="1">
    <location>
        <begin position="23"/>
        <end position="376"/>
    </location>
</feature>
<proteinExistence type="predicted"/>
<reference evidence="3 4" key="1">
    <citation type="submission" date="2015-09" db="EMBL/GenBank/DDBJ databases">
        <authorList>
            <consortium name="Swine Surveillance"/>
        </authorList>
    </citation>
    <scope>NUCLEOTIDE SEQUENCE [LARGE SCALE GENOMIC DNA]</scope>
    <source>
        <strain evidence="3 4">CECT 5294</strain>
    </source>
</reference>
<dbReference type="EMBL" id="CYRX01000011">
    <property type="protein sequence ID" value="CUH59891.1"/>
    <property type="molecule type" value="Genomic_DNA"/>
</dbReference>
<evidence type="ECO:0000259" key="2">
    <source>
        <dbReference type="Pfam" id="PF16548"/>
    </source>
</evidence>
<gene>
    <name evidence="3" type="ORF">THS5294_01180</name>
</gene>
<dbReference type="Gene3D" id="3.30.1660.40">
    <property type="entry name" value="FlgT, N-terminal domain"/>
    <property type="match status" value="1"/>
</dbReference>
<dbReference type="InterPro" id="IPR038180">
    <property type="entry name" value="FlgT_N_sf"/>
</dbReference>
<dbReference type="eggNOG" id="ENOG5032RM2">
    <property type="taxonomic scope" value="Bacteria"/>
</dbReference>
<sequence>MLMRLLLVMGAVFLLATQPALPDMVRVTGRAFVEAGKQDLARRTALEDALYQAALAGGAQVDGFSVVDQGVLTGDSILLRPSSRILDFVIVEEYAAGSQYEVVIDAYVGTQPDLGCAVRPDVELIAVRPHIHASMRTPLWMKGALELAHDQTLDALGRTAKIKITRSSIDITPRGRQASAVQDDFDYQTLLTGRATRATAPVSQLPKDARGLQLRWSSDAARVNATRVTVTVEARIIDPAAPSRAGDQRLRHTIRLAPDTPWRALNVVARKDQGAVADALAEHISAGLMPLLARLPCAPLVAQLEPAGEGRFRVSLGARDGLTKQSLAFAEGRGQAWTVFRVTELAQSSAIISPMNAARAPDGLAGVSVRFSGGMQ</sequence>
<name>A0A0P1EXT9_9RHOB</name>
<dbReference type="Pfam" id="PF16548">
    <property type="entry name" value="FlgT_N"/>
    <property type="match status" value="1"/>
</dbReference>
<evidence type="ECO:0000256" key="1">
    <source>
        <dbReference type="SAM" id="SignalP"/>
    </source>
</evidence>
<dbReference type="RefSeq" id="WP_072936762.1">
    <property type="nucleotide sequence ID" value="NZ_CYRX01000011.1"/>
</dbReference>
<dbReference type="STRING" id="266809.PM03_09425"/>